<comment type="caution">
    <text evidence="1">The sequence shown here is derived from an EMBL/GenBank/DDBJ whole genome shotgun (WGS) entry which is preliminary data.</text>
</comment>
<name>A0A645H638_9ZZZZ</name>
<protein>
    <submittedName>
        <fullName evidence="1">Uncharacterized protein</fullName>
    </submittedName>
</protein>
<proteinExistence type="predicted"/>
<dbReference type="AlphaFoldDB" id="A0A645H638"/>
<organism evidence="1">
    <name type="scientific">bioreactor metagenome</name>
    <dbReference type="NCBI Taxonomy" id="1076179"/>
    <lineage>
        <taxon>unclassified sequences</taxon>
        <taxon>metagenomes</taxon>
        <taxon>ecological metagenomes</taxon>
    </lineage>
</organism>
<sequence>MKRFIPKDKLCKKAKRELDRARRNTWGAVNPITRRTESKTVYNRKKIRLERNDSDTAEFFYIYYQLNRSIHAYLIREVV</sequence>
<evidence type="ECO:0000313" key="1">
    <source>
        <dbReference type="EMBL" id="MPN34487.1"/>
    </source>
</evidence>
<gene>
    <name evidence="1" type="ORF">SDC9_181981</name>
</gene>
<reference evidence="1" key="1">
    <citation type="submission" date="2019-08" db="EMBL/GenBank/DDBJ databases">
        <authorList>
            <person name="Kucharzyk K."/>
            <person name="Murdoch R.W."/>
            <person name="Higgins S."/>
            <person name="Loffler F."/>
        </authorList>
    </citation>
    <scope>NUCLEOTIDE SEQUENCE</scope>
</reference>
<dbReference type="EMBL" id="VSSQ01087554">
    <property type="protein sequence ID" value="MPN34487.1"/>
    <property type="molecule type" value="Genomic_DNA"/>
</dbReference>
<accession>A0A645H638</accession>